<evidence type="ECO:0000313" key="6">
    <source>
        <dbReference type="Proteomes" id="UP000037939"/>
    </source>
</evidence>
<dbReference type="PANTHER" id="PTHR32089:SF112">
    <property type="entry name" value="LYSOZYME-LIKE PROTEIN-RELATED"/>
    <property type="match status" value="1"/>
</dbReference>
<dbReference type="InterPro" id="IPR004089">
    <property type="entry name" value="MCPsignal_dom"/>
</dbReference>
<comment type="caution">
    <text evidence="5">The sequence shown here is derived from an EMBL/GenBank/DDBJ whole genome shotgun (WGS) entry which is preliminary data.</text>
</comment>
<name>A0A0N0GN05_9NEIS</name>
<dbReference type="AlphaFoldDB" id="A0A0N0GN05"/>
<gene>
    <name evidence="5" type="primary">ctpH_2</name>
    <name evidence="5" type="ORF">WG78_13870</name>
</gene>
<dbReference type="EMBL" id="LAQT01000010">
    <property type="protein sequence ID" value="KPC52152.1"/>
    <property type="molecule type" value="Genomic_DNA"/>
</dbReference>
<feature type="domain" description="Methyl-accepting transducer" evidence="4">
    <location>
        <begin position="65"/>
        <end position="251"/>
    </location>
</feature>
<evidence type="ECO:0000313" key="5">
    <source>
        <dbReference type="EMBL" id="KPC52152.1"/>
    </source>
</evidence>
<keyword evidence="1 2" id="KW-0807">Transducer</keyword>
<dbReference type="SMART" id="SM00283">
    <property type="entry name" value="MA"/>
    <property type="match status" value="1"/>
</dbReference>
<keyword evidence="6" id="KW-1185">Reference proteome</keyword>
<feature type="coiled-coil region" evidence="3">
    <location>
        <begin position="15"/>
        <end position="42"/>
    </location>
</feature>
<dbReference type="PANTHER" id="PTHR32089">
    <property type="entry name" value="METHYL-ACCEPTING CHEMOTAXIS PROTEIN MCPB"/>
    <property type="match status" value="1"/>
</dbReference>
<protein>
    <submittedName>
        <fullName evidence="5">Methyl-accepting chemotaxis protein CtpH</fullName>
    </submittedName>
</protein>
<dbReference type="Proteomes" id="UP000037939">
    <property type="component" value="Unassembled WGS sequence"/>
</dbReference>
<proteinExistence type="predicted"/>
<dbReference type="STRING" id="857265.WG78_13870"/>
<evidence type="ECO:0000256" key="1">
    <source>
        <dbReference type="ARBA" id="ARBA00023224"/>
    </source>
</evidence>
<dbReference type="PROSITE" id="PS50111">
    <property type="entry name" value="CHEMOTAXIS_TRANSDUC_2"/>
    <property type="match status" value="1"/>
</dbReference>
<organism evidence="5 6">
    <name type="scientific">Amantichitinum ursilacus</name>
    <dbReference type="NCBI Taxonomy" id="857265"/>
    <lineage>
        <taxon>Bacteria</taxon>
        <taxon>Pseudomonadati</taxon>
        <taxon>Pseudomonadota</taxon>
        <taxon>Betaproteobacteria</taxon>
        <taxon>Neisseriales</taxon>
        <taxon>Chitinibacteraceae</taxon>
        <taxon>Amantichitinum</taxon>
    </lineage>
</organism>
<accession>A0A0N0GN05</accession>
<dbReference type="SUPFAM" id="SSF58104">
    <property type="entry name" value="Methyl-accepting chemotaxis protein (MCP) signaling domain"/>
    <property type="match status" value="1"/>
</dbReference>
<evidence type="ECO:0000256" key="2">
    <source>
        <dbReference type="PROSITE-ProRule" id="PRU00284"/>
    </source>
</evidence>
<sequence>MWFDKPRDQSVQIALDQALAENRQLRQQIEKHERDEAFLRLLHTQTHPAAMAPAAIQMGPDITPQLAQVASAIQTAAARTRPSTTQSASAATDFSAEYRRIDQLLGNAGEHVGALESESTRIGQFVEVITGVAGQTNLLALNAAIEAARAGEAGRGFAVVADEVRKLAERTAHAAKEIAQLVEQIHGQTAATRGGIDTLGGAITDLHQRIEAQQHSAVVAAQPQGAIVEVAELHHWHGQLQDAIHELAAAR</sequence>
<keyword evidence="3" id="KW-0175">Coiled coil</keyword>
<evidence type="ECO:0000256" key="3">
    <source>
        <dbReference type="SAM" id="Coils"/>
    </source>
</evidence>
<dbReference type="Gene3D" id="1.10.287.950">
    <property type="entry name" value="Methyl-accepting chemotaxis protein"/>
    <property type="match status" value="1"/>
</dbReference>
<dbReference type="RefSeq" id="WP_053938409.1">
    <property type="nucleotide sequence ID" value="NZ_LAQT01000010.1"/>
</dbReference>
<dbReference type="GO" id="GO:0007165">
    <property type="term" value="P:signal transduction"/>
    <property type="evidence" value="ECO:0007669"/>
    <property type="project" value="UniProtKB-KW"/>
</dbReference>
<dbReference type="Pfam" id="PF00015">
    <property type="entry name" value="MCPsignal"/>
    <property type="match status" value="1"/>
</dbReference>
<reference evidence="5 6" key="1">
    <citation type="submission" date="2015-07" db="EMBL/GenBank/DDBJ databases">
        <title>Draft genome sequence of the Amantichitinum ursilacus IGB-41, a new chitin-degrading bacterium.</title>
        <authorList>
            <person name="Kirstahler P."/>
            <person name="Guenther M."/>
            <person name="Grumaz C."/>
            <person name="Rupp S."/>
            <person name="Zibek S."/>
            <person name="Sohn K."/>
        </authorList>
    </citation>
    <scope>NUCLEOTIDE SEQUENCE [LARGE SCALE GENOMIC DNA]</scope>
    <source>
        <strain evidence="5 6">IGB-41</strain>
    </source>
</reference>
<evidence type="ECO:0000259" key="4">
    <source>
        <dbReference type="PROSITE" id="PS50111"/>
    </source>
</evidence>
<dbReference type="GO" id="GO:0016020">
    <property type="term" value="C:membrane"/>
    <property type="evidence" value="ECO:0007669"/>
    <property type="project" value="InterPro"/>
</dbReference>